<feature type="domain" description="UspA" evidence="3">
    <location>
        <begin position="5"/>
        <end position="142"/>
    </location>
</feature>
<dbReference type="SUPFAM" id="SSF52402">
    <property type="entry name" value="Adenine nucleotide alpha hydrolases-like"/>
    <property type="match status" value="1"/>
</dbReference>
<name>A0A8J6N746_9BACT</name>
<sequence length="147" mass="16000">MSDVKRIIIPVDFMQYTHRLVDYGLCMAQKLGMTVQFIHVADLGKGNDAMLGVPISQSMEKQLLANAKEKMTDLVQDSQEKVQGCTGNVVSGDTVDQIIDFAGWPGVDLIIIGTHGARGLEKILLGSTAERIVKRSPCPVLIMNPCT</sequence>
<dbReference type="AlphaFoldDB" id="A0A8J6N746"/>
<comment type="subcellular location">
    <subcellularLocation>
        <location evidence="2">Cytoplasm</location>
    </subcellularLocation>
</comment>
<evidence type="ECO:0000256" key="1">
    <source>
        <dbReference type="ARBA" id="ARBA00008791"/>
    </source>
</evidence>
<accession>A0A8J6N746</accession>
<evidence type="ECO:0000259" key="3">
    <source>
        <dbReference type="Pfam" id="PF00582"/>
    </source>
</evidence>
<dbReference type="PANTHER" id="PTHR46268:SF6">
    <property type="entry name" value="UNIVERSAL STRESS PROTEIN UP12"/>
    <property type="match status" value="1"/>
</dbReference>
<dbReference type="InterPro" id="IPR006016">
    <property type="entry name" value="UspA"/>
</dbReference>
<reference evidence="4 5" key="1">
    <citation type="submission" date="2020-08" db="EMBL/GenBank/DDBJ databases">
        <title>Bridging the membrane lipid divide: bacteria of the FCB group superphylum have the potential to synthesize archaeal ether lipids.</title>
        <authorList>
            <person name="Villanueva L."/>
            <person name="Von Meijenfeldt F.A.B."/>
            <person name="Westbye A.B."/>
            <person name="Yadav S."/>
            <person name="Hopmans E.C."/>
            <person name="Dutilh B.E."/>
            <person name="Sinninghe Damste J.S."/>
        </authorList>
    </citation>
    <scope>NUCLEOTIDE SEQUENCE [LARGE SCALE GENOMIC DNA]</scope>
    <source>
        <strain evidence="4">NIOZ-UU81</strain>
    </source>
</reference>
<evidence type="ECO:0000313" key="5">
    <source>
        <dbReference type="Proteomes" id="UP000599024"/>
    </source>
</evidence>
<protein>
    <recommendedName>
        <fullName evidence="2">Universal stress protein</fullName>
    </recommendedName>
</protein>
<comment type="similarity">
    <text evidence="1 2">Belongs to the universal stress protein A family.</text>
</comment>
<dbReference type="Pfam" id="PF00582">
    <property type="entry name" value="Usp"/>
    <property type="match status" value="1"/>
</dbReference>
<evidence type="ECO:0000313" key="4">
    <source>
        <dbReference type="EMBL" id="MBC8207928.1"/>
    </source>
</evidence>
<dbReference type="CDD" id="cd00293">
    <property type="entry name" value="USP-like"/>
    <property type="match status" value="1"/>
</dbReference>
<keyword evidence="2" id="KW-0963">Cytoplasm</keyword>
<dbReference type="PRINTS" id="PR01438">
    <property type="entry name" value="UNVRSLSTRESS"/>
</dbReference>
<dbReference type="Proteomes" id="UP000599024">
    <property type="component" value="Unassembled WGS sequence"/>
</dbReference>
<dbReference type="GO" id="GO:0005737">
    <property type="term" value="C:cytoplasm"/>
    <property type="evidence" value="ECO:0007669"/>
    <property type="project" value="UniProtKB-SubCell"/>
</dbReference>
<dbReference type="PIRSF" id="PIRSF006276">
    <property type="entry name" value="UspA"/>
    <property type="match status" value="1"/>
</dbReference>
<organism evidence="4 5">
    <name type="scientific">Candidatus Desulfatifera sulfidica</name>
    <dbReference type="NCBI Taxonomy" id="2841691"/>
    <lineage>
        <taxon>Bacteria</taxon>
        <taxon>Pseudomonadati</taxon>
        <taxon>Thermodesulfobacteriota</taxon>
        <taxon>Desulfobulbia</taxon>
        <taxon>Desulfobulbales</taxon>
        <taxon>Desulfobulbaceae</taxon>
        <taxon>Candidatus Desulfatifera</taxon>
    </lineage>
</organism>
<dbReference type="InterPro" id="IPR014729">
    <property type="entry name" value="Rossmann-like_a/b/a_fold"/>
</dbReference>
<dbReference type="Gene3D" id="3.40.50.620">
    <property type="entry name" value="HUPs"/>
    <property type="match status" value="1"/>
</dbReference>
<gene>
    <name evidence="4" type="ORF">H8E79_02025</name>
</gene>
<dbReference type="PANTHER" id="PTHR46268">
    <property type="entry name" value="STRESS RESPONSE PROTEIN NHAX"/>
    <property type="match status" value="1"/>
</dbReference>
<dbReference type="InterPro" id="IPR006015">
    <property type="entry name" value="Universal_stress_UspA"/>
</dbReference>
<comment type="caution">
    <text evidence="4">The sequence shown here is derived from an EMBL/GenBank/DDBJ whole genome shotgun (WGS) entry which is preliminary data.</text>
</comment>
<dbReference type="EMBL" id="JACNLK010000023">
    <property type="protein sequence ID" value="MBC8207928.1"/>
    <property type="molecule type" value="Genomic_DNA"/>
</dbReference>
<proteinExistence type="inferred from homology"/>
<evidence type="ECO:0000256" key="2">
    <source>
        <dbReference type="PIRNR" id="PIRNR006276"/>
    </source>
</evidence>